<sequence>MALSSADLSVVYGLLENSLNQDEAIRKPAEGALSVCESKPGFCSLLLEIMASKNINVQDSARWLASVYLKNTINRFWRLRKDTAGISDTEKSYLRSKLLDSMREENNQIALQLALVVCRVARFDYPKDWPDLFATMVQKLQAPDVLLTQRVYMVLDQVLKELSTKRLMADQKNLMQVTSQLFDYAWHHWQEDTQSLLKDFTVILSNPESGLLSFGSKQLLELRSERWFLCLKVLYRMLRFGFPSDEKSVQEVPAVKQVCPHFLQQIQVFLRFRSALPRDHSLRNFLEKSCLKLMKLFVNLQTVHPYTFSDSSILLPVLEFSYRMITEPQIYGDLFDQLLIQSMIFIQTVLQCKAYSISGTGRVVGSSTTDPQEMKAMLGRKAEGIIKSLLDNQRVLLLCDVLVRRYFMLTASDLEEWDRDAEAYYHEQDMVQWKDFLRPCAESLYLVLFEKYREVLSPFIVEVLKQASKDCPPAAGGAEIEITQSLLLKESAYNAVGLANFDLHHLVDFESWYKGTLSQELRNRHSNGRILRRRIAWLLGQWVNKIEGDVRQQVYSSLVDLLADGDLAVQLAACRSLFGLIDDLHFYEKDFVMFVPTCLECLFQFMSRAQEFDSKLQVLNLVCLIIERLSENILPCTKSLINFLPQVWQDSEGQSILRIQVMVALQRLVCALGPQSPVCYEFLMPILDYSTNIDQPDELNMLEDGLQLWHITLKHAPKITPELMAIFPHLIPVLDRSTEHLEIAMKIIESYVLLAGLGFLQLHSVGVAHILDTVIGNVNEKGMMCSLPVVEMLIQCFPNDAPGLLQMVLQKLLKIVITGDEEADIVRASAGAILARVLVQNPSFFEQWISQPSLISLFGKVIPPEKQNILFAYFDAWMEKVDFLTTFPRKKICVIALCVILTSKEPQVLERLEQILSVCTTLVHQTDESQDGATLGYDYFLPNTHPEDSSRENEEIRKRQMLAADPINTLSVVPLLKEKLQSCSAVHGEAVLNAALSKMHPSLLNQLKQILGT</sequence>
<evidence type="ECO:0000256" key="1">
    <source>
        <dbReference type="ARBA" id="ARBA00004123"/>
    </source>
</evidence>
<keyword evidence="4" id="KW-0539">Nucleus</keyword>
<gene>
    <name evidence="6" type="ORF">KP509_03G063300</name>
</gene>
<evidence type="ECO:0000256" key="3">
    <source>
        <dbReference type="ARBA" id="ARBA00022448"/>
    </source>
</evidence>
<dbReference type="Gene3D" id="1.25.10.10">
    <property type="entry name" value="Leucine-rich Repeat Variant"/>
    <property type="match status" value="1"/>
</dbReference>
<dbReference type="SMART" id="SM00913">
    <property type="entry name" value="IBN_N"/>
    <property type="match status" value="1"/>
</dbReference>
<dbReference type="EMBL" id="CM035408">
    <property type="protein sequence ID" value="KAH7441946.1"/>
    <property type="molecule type" value="Genomic_DNA"/>
</dbReference>
<dbReference type="Pfam" id="PF25758">
    <property type="entry name" value="TPR_IPO11"/>
    <property type="match status" value="1"/>
</dbReference>
<dbReference type="Pfam" id="PF03810">
    <property type="entry name" value="IBN_N"/>
    <property type="match status" value="1"/>
</dbReference>
<dbReference type="GO" id="GO:0005635">
    <property type="term" value="C:nuclear envelope"/>
    <property type="evidence" value="ECO:0007669"/>
    <property type="project" value="TreeGrafter"/>
</dbReference>
<dbReference type="PROSITE" id="PS50166">
    <property type="entry name" value="IMPORTIN_B_NT"/>
    <property type="match status" value="1"/>
</dbReference>
<dbReference type="InterPro" id="IPR016024">
    <property type="entry name" value="ARM-type_fold"/>
</dbReference>
<dbReference type="OrthoDB" id="361693at2759"/>
<dbReference type="GO" id="GO:0006606">
    <property type="term" value="P:protein import into nucleus"/>
    <property type="evidence" value="ECO:0007669"/>
    <property type="project" value="TreeGrafter"/>
</dbReference>
<evidence type="ECO:0000256" key="2">
    <source>
        <dbReference type="ARBA" id="ARBA00007991"/>
    </source>
</evidence>
<comment type="caution">
    <text evidence="6">The sequence shown here is derived from an EMBL/GenBank/DDBJ whole genome shotgun (WGS) entry which is preliminary data.</text>
</comment>
<reference evidence="6" key="1">
    <citation type="submission" date="2021-08" db="EMBL/GenBank/DDBJ databases">
        <title>WGS assembly of Ceratopteris richardii.</title>
        <authorList>
            <person name="Marchant D.B."/>
            <person name="Chen G."/>
            <person name="Jenkins J."/>
            <person name="Shu S."/>
            <person name="Leebens-Mack J."/>
            <person name="Grimwood J."/>
            <person name="Schmutz J."/>
            <person name="Soltis P."/>
            <person name="Soltis D."/>
            <person name="Chen Z.-H."/>
        </authorList>
    </citation>
    <scope>NUCLEOTIDE SEQUENCE</scope>
    <source>
        <strain evidence="6">Whitten #5841</strain>
        <tissue evidence="6">Leaf</tissue>
    </source>
</reference>
<evidence type="ECO:0000256" key="4">
    <source>
        <dbReference type="ARBA" id="ARBA00023242"/>
    </source>
</evidence>
<dbReference type="OMA" id="SFHYVFH"/>
<dbReference type="PANTHER" id="PTHR10997:SF7">
    <property type="entry name" value="IMPORTIN-11"/>
    <property type="match status" value="1"/>
</dbReference>
<proteinExistence type="inferred from homology"/>
<protein>
    <recommendedName>
        <fullName evidence="5">Importin N-terminal domain-containing protein</fullName>
    </recommendedName>
</protein>
<dbReference type="Proteomes" id="UP000825935">
    <property type="component" value="Chromosome 3"/>
</dbReference>
<dbReference type="SUPFAM" id="SSF48371">
    <property type="entry name" value="ARM repeat"/>
    <property type="match status" value="1"/>
</dbReference>
<dbReference type="EMBL" id="CM035408">
    <property type="protein sequence ID" value="KAH7441945.1"/>
    <property type="molecule type" value="Genomic_DNA"/>
</dbReference>
<keyword evidence="3" id="KW-0813">Transport</keyword>
<dbReference type="GO" id="GO:0031267">
    <property type="term" value="F:small GTPase binding"/>
    <property type="evidence" value="ECO:0007669"/>
    <property type="project" value="InterPro"/>
</dbReference>
<dbReference type="AlphaFoldDB" id="A0A8T2V7I4"/>
<comment type="similarity">
    <text evidence="2">Belongs to the importin beta family.</text>
</comment>
<dbReference type="FunFam" id="1.25.10.10:FF:001096">
    <property type="entry name" value="Predicted protein"/>
    <property type="match status" value="1"/>
</dbReference>
<feature type="domain" description="Importin N-terminal" evidence="5">
    <location>
        <begin position="29"/>
        <end position="104"/>
    </location>
</feature>
<evidence type="ECO:0000313" key="7">
    <source>
        <dbReference type="Proteomes" id="UP000825935"/>
    </source>
</evidence>
<organism evidence="6 7">
    <name type="scientific">Ceratopteris richardii</name>
    <name type="common">Triangle waterfern</name>
    <dbReference type="NCBI Taxonomy" id="49495"/>
    <lineage>
        <taxon>Eukaryota</taxon>
        <taxon>Viridiplantae</taxon>
        <taxon>Streptophyta</taxon>
        <taxon>Embryophyta</taxon>
        <taxon>Tracheophyta</taxon>
        <taxon>Polypodiopsida</taxon>
        <taxon>Polypodiidae</taxon>
        <taxon>Polypodiales</taxon>
        <taxon>Pteridineae</taxon>
        <taxon>Pteridaceae</taxon>
        <taxon>Parkerioideae</taxon>
        <taxon>Ceratopteris</taxon>
    </lineage>
</organism>
<evidence type="ECO:0000313" key="6">
    <source>
        <dbReference type="EMBL" id="KAH7441946.1"/>
    </source>
</evidence>
<dbReference type="PANTHER" id="PTHR10997">
    <property type="entry name" value="IMPORTIN-7, 8, 11"/>
    <property type="match status" value="1"/>
</dbReference>
<dbReference type="InterPro" id="IPR001494">
    <property type="entry name" value="Importin-beta_N"/>
</dbReference>
<name>A0A8T2V7I4_CERRI</name>
<keyword evidence="7" id="KW-1185">Reference proteome</keyword>
<dbReference type="InterPro" id="IPR058669">
    <property type="entry name" value="TPR_IPO7/11-like"/>
</dbReference>
<dbReference type="GO" id="GO:0005829">
    <property type="term" value="C:cytosol"/>
    <property type="evidence" value="ECO:0007669"/>
    <property type="project" value="TreeGrafter"/>
</dbReference>
<evidence type="ECO:0000259" key="5">
    <source>
        <dbReference type="PROSITE" id="PS50166"/>
    </source>
</evidence>
<comment type="subcellular location">
    <subcellularLocation>
        <location evidence="1">Nucleus</location>
    </subcellularLocation>
</comment>
<dbReference type="InterPro" id="IPR011989">
    <property type="entry name" value="ARM-like"/>
</dbReference>
<accession>A0A8T2V7I4</accession>